<name>A0A0B2UJG2_9MICR</name>
<evidence type="ECO:0000313" key="1">
    <source>
        <dbReference type="EMBL" id="KHN69359.1"/>
    </source>
</evidence>
<proteinExistence type="predicted"/>
<gene>
    <name evidence="1" type="ORF">M896_080950</name>
</gene>
<dbReference type="AlphaFoldDB" id="A0A0B2UJG2"/>
<accession>A0A0B2UJG2</accession>
<organism evidence="1 2">
    <name type="scientific">Ordospora colligata OC4</name>
    <dbReference type="NCBI Taxonomy" id="1354746"/>
    <lineage>
        <taxon>Eukaryota</taxon>
        <taxon>Fungi</taxon>
        <taxon>Fungi incertae sedis</taxon>
        <taxon>Microsporidia</taxon>
        <taxon>Ordosporidae</taxon>
        <taxon>Ordospora</taxon>
    </lineage>
</organism>
<dbReference type="InParanoid" id="A0A0B2UJG2"/>
<protein>
    <submittedName>
        <fullName evidence="1">Uncharacterized protein</fullName>
    </submittedName>
</protein>
<dbReference type="OrthoDB" id="2190755at2759"/>
<dbReference type="RefSeq" id="XP_014563401.1">
    <property type="nucleotide sequence ID" value="XM_014707915.1"/>
</dbReference>
<dbReference type="VEuPathDB" id="MicrosporidiaDB:M896_080950"/>
<dbReference type="Proteomes" id="UP000031056">
    <property type="component" value="Unassembled WGS sequence"/>
</dbReference>
<reference evidence="1 2" key="1">
    <citation type="journal article" date="2014" name="MBio">
        <title>The Ordospora colligata genome; evolution of extreme reduction in microsporidia and host-to-parasite horizontal gene transfer.</title>
        <authorList>
            <person name="Pombert J.-F."/>
            <person name="Haag K.L."/>
            <person name="Beidas S."/>
            <person name="Ebert D."/>
            <person name="Keeling P.J."/>
        </authorList>
    </citation>
    <scope>NUCLEOTIDE SEQUENCE [LARGE SCALE GENOMIC DNA]</scope>
    <source>
        <strain evidence="1 2">OC4</strain>
    </source>
</reference>
<keyword evidence="2" id="KW-1185">Reference proteome</keyword>
<comment type="caution">
    <text evidence="1">The sequence shown here is derived from an EMBL/GenBank/DDBJ whole genome shotgun (WGS) entry which is preliminary data.</text>
</comment>
<evidence type="ECO:0000313" key="2">
    <source>
        <dbReference type="Proteomes" id="UP000031056"/>
    </source>
</evidence>
<dbReference type="EMBL" id="JOKQ01000008">
    <property type="protein sequence ID" value="KHN69359.1"/>
    <property type="molecule type" value="Genomic_DNA"/>
</dbReference>
<dbReference type="HOGENOM" id="CLU_201331_0_0_1"/>
<sequence>MKKLDEAHDLEITKILAKVMQCSYKKKQVNEIISRIMQKIETVINLHDNNQSIESLRSEFVTLKQEAYSLMKP</sequence>
<dbReference type="GeneID" id="26262135"/>